<evidence type="ECO:0000313" key="3">
    <source>
        <dbReference type="Proteomes" id="UP000186469"/>
    </source>
</evidence>
<reference evidence="2 3" key="1">
    <citation type="submission" date="2016-12" db="EMBL/GenBank/DDBJ databases">
        <authorList>
            <person name="Song W.-J."/>
            <person name="Kurnit D.M."/>
        </authorList>
    </citation>
    <scope>NUCLEOTIDE SEQUENCE [LARGE SCALE GENOMIC DNA]</scope>
    <source>
        <strain evidence="2 3">DSM 11393</strain>
    </source>
</reference>
<accession>A0A1M7T7L5</accession>
<gene>
    <name evidence="2" type="ORF">SAMN02745728_01673</name>
</gene>
<dbReference type="OrthoDB" id="5456964at2"/>
<dbReference type="RefSeq" id="WP_072697365.1">
    <property type="nucleotide sequence ID" value="NZ_FRDI01000008.1"/>
</dbReference>
<evidence type="ECO:0000256" key="1">
    <source>
        <dbReference type="SAM" id="Coils"/>
    </source>
</evidence>
<protein>
    <recommendedName>
        <fullName evidence="4">DUF1351 domain-containing protein</fullName>
    </recommendedName>
</protein>
<dbReference type="AlphaFoldDB" id="A0A1M7T7L5"/>
<evidence type="ECO:0008006" key="4">
    <source>
        <dbReference type="Google" id="ProtNLM"/>
    </source>
</evidence>
<keyword evidence="3" id="KW-1185">Reference proteome</keyword>
<dbReference type="STRING" id="1121455.SAMN02745728_01673"/>
<sequence>MEVSAKIETLPQVSTNYAQLKNWALSFVEKYNGLVVTEDQVTEIKKDMAELNKVAREIDDKRKELVKQVSLPILEFELQIKEIISIFKTTREELDTQVQVYIEKEREEKRKAVLAEIERFKTEENTPELTINIKPEWLNKTTKLLHIKGEILEIITAYKKEQELKKLAENAKNDRIEFINNEIQKLAIEFDTPLAFRLFSHLQDPNLSLAEISKNIRLIFENNKKAVQGGMPKEANQLTITLAEKEAPKPEPQPVSQVKTLEEAGIKLLTTKKLTITAEYSTSNSEKVAALYQELKRLCLKCSAVVE</sequence>
<feature type="coiled-coil region" evidence="1">
    <location>
        <begin position="41"/>
        <end position="68"/>
    </location>
</feature>
<organism evidence="2 3">
    <name type="scientific">Desulfovibrio litoralis DSM 11393</name>
    <dbReference type="NCBI Taxonomy" id="1121455"/>
    <lineage>
        <taxon>Bacteria</taxon>
        <taxon>Pseudomonadati</taxon>
        <taxon>Thermodesulfobacteriota</taxon>
        <taxon>Desulfovibrionia</taxon>
        <taxon>Desulfovibrionales</taxon>
        <taxon>Desulfovibrionaceae</taxon>
        <taxon>Desulfovibrio</taxon>
    </lineage>
</organism>
<dbReference type="Pfam" id="PF07083">
    <property type="entry name" value="DUF1351"/>
    <property type="match status" value="1"/>
</dbReference>
<dbReference type="Proteomes" id="UP000186469">
    <property type="component" value="Unassembled WGS sequence"/>
</dbReference>
<dbReference type="InterPro" id="IPR009785">
    <property type="entry name" value="Prophage_Lj928_Orf309"/>
</dbReference>
<evidence type="ECO:0000313" key="2">
    <source>
        <dbReference type="EMBL" id="SHN66674.1"/>
    </source>
</evidence>
<name>A0A1M7T7L5_9BACT</name>
<proteinExistence type="predicted"/>
<dbReference type="EMBL" id="FRDI01000008">
    <property type="protein sequence ID" value="SHN66674.1"/>
    <property type="molecule type" value="Genomic_DNA"/>
</dbReference>
<keyword evidence="1" id="KW-0175">Coiled coil</keyword>